<sequence length="117" mass="13853">MVRFGDFITKTRLNSRGRTTKPIRWYMTKLSGHHIEDKTERSLNKNVSLPECDDENARSYWIPDPRTGIYVPKGRERVVEDVPENAASFQRTYWLRNVDGVDHPRPDYFFNYFPGDI</sequence>
<dbReference type="PANTHER" id="PTHR35109:SF1">
    <property type="entry name" value="GLUTAMATE RACEMASE"/>
    <property type="match status" value="1"/>
</dbReference>
<name>A0A162B243_DAUCS</name>
<organism evidence="1">
    <name type="scientific">Daucus carota subsp. sativus</name>
    <name type="common">Carrot</name>
    <dbReference type="NCBI Taxonomy" id="79200"/>
    <lineage>
        <taxon>Eukaryota</taxon>
        <taxon>Viridiplantae</taxon>
        <taxon>Streptophyta</taxon>
        <taxon>Embryophyta</taxon>
        <taxon>Tracheophyta</taxon>
        <taxon>Spermatophyta</taxon>
        <taxon>Magnoliopsida</taxon>
        <taxon>eudicotyledons</taxon>
        <taxon>Gunneridae</taxon>
        <taxon>Pentapetalae</taxon>
        <taxon>asterids</taxon>
        <taxon>campanulids</taxon>
        <taxon>Apiales</taxon>
        <taxon>Apiaceae</taxon>
        <taxon>Apioideae</taxon>
        <taxon>Scandiceae</taxon>
        <taxon>Daucinae</taxon>
        <taxon>Daucus</taxon>
        <taxon>Daucus sect. Daucus</taxon>
    </lineage>
</organism>
<dbReference type="OrthoDB" id="1930788at2759"/>
<dbReference type="EMBL" id="CP093343">
    <property type="protein sequence ID" value="WOG82475.1"/>
    <property type="molecule type" value="Genomic_DNA"/>
</dbReference>
<dbReference type="AlphaFoldDB" id="A0A162B243"/>
<dbReference type="OMA" id="ENARSYW"/>
<evidence type="ECO:0000313" key="3">
    <source>
        <dbReference type="Proteomes" id="UP000077755"/>
    </source>
</evidence>
<dbReference type="Proteomes" id="UP000077755">
    <property type="component" value="Chromosome 1"/>
</dbReference>
<proteinExistence type="predicted"/>
<reference evidence="2" key="2">
    <citation type="submission" date="2022-03" db="EMBL/GenBank/DDBJ databases">
        <title>Draft title - Genomic analysis of global carrot germplasm unveils the trajectory of domestication and the origin of high carotenoid orange carrot.</title>
        <authorList>
            <person name="Iorizzo M."/>
            <person name="Ellison S."/>
            <person name="Senalik D."/>
            <person name="Macko-Podgorni A."/>
            <person name="Grzebelus D."/>
            <person name="Bostan H."/>
            <person name="Rolling W."/>
            <person name="Curaba J."/>
            <person name="Simon P."/>
        </authorList>
    </citation>
    <scope>NUCLEOTIDE SEQUENCE</scope>
    <source>
        <tissue evidence="2">Leaf</tissue>
    </source>
</reference>
<protein>
    <submittedName>
        <fullName evidence="1">Uncharacterized protein</fullName>
    </submittedName>
</protein>
<reference evidence="1" key="1">
    <citation type="journal article" date="2016" name="Nat. Genet.">
        <title>A high-quality carrot genome assembly provides new insights into carotenoid accumulation and asterid genome evolution.</title>
        <authorList>
            <person name="Iorizzo M."/>
            <person name="Ellison S."/>
            <person name="Senalik D."/>
            <person name="Zeng P."/>
            <person name="Satapoomin P."/>
            <person name="Huang J."/>
            <person name="Bowman M."/>
            <person name="Iovene M."/>
            <person name="Sanseverino W."/>
            <person name="Cavagnaro P."/>
            <person name="Yildiz M."/>
            <person name="Macko-Podgorni A."/>
            <person name="Moranska E."/>
            <person name="Grzebelus E."/>
            <person name="Grzebelus D."/>
            <person name="Ashrafi H."/>
            <person name="Zheng Z."/>
            <person name="Cheng S."/>
            <person name="Spooner D."/>
            <person name="Van Deynze A."/>
            <person name="Simon P."/>
        </authorList>
    </citation>
    <scope>NUCLEOTIDE SEQUENCE [LARGE SCALE GENOMIC DNA]</scope>
    <source>
        <tissue evidence="1">Leaf</tissue>
    </source>
</reference>
<dbReference type="Gramene" id="KZN09023">
    <property type="protein sequence ID" value="KZN09023"/>
    <property type="gene ID" value="DCAR_001679"/>
</dbReference>
<accession>A0A162B243</accession>
<gene>
    <name evidence="1" type="ORF">DCAR_001679</name>
    <name evidence="2" type="ORF">DCAR_0101640</name>
</gene>
<keyword evidence="3" id="KW-1185">Reference proteome</keyword>
<dbReference type="PANTHER" id="PTHR35109">
    <property type="entry name" value="GLUTAMATE RACEMASE"/>
    <property type="match status" value="1"/>
</dbReference>
<evidence type="ECO:0000313" key="1">
    <source>
        <dbReference type="EMBL" id="KZN09023.1"/>
    </source>
</evidence>
<dbReference type="STRING" id="79200.A0A162B243"/>
<evidence type="ECO:0000313" key="2">
    <source>
        <dbReference type="EMBL" id="WOG82475.1"/>
    </source>
</evidence>
<dbReference type="EMBL" id="LNRQ01000001">
    <property type="protein sequence ID" value="KZN09023.1"/>
    <property type="molecule type" value="Genomic_DNA"/>
</dbReference>